<dbReference type="SUPFAM" id="SSF47616">
    <property type="entry name" value="GST C-terminal domain-like"/>
    <property type="match status" value="1"/>
</dbReference>
<dbReference type="Pfam" id="PF14497">
    <property type="entry name" value="GST_C_3"/>
    <property type="match status" value="1"/>
</dbReference>
<protein>
    <recommendedName>
        <fullName evidence="1">glutathione transferase</fullName>
        <ecNumber evidence="1">2.5.1.18</ecNumber>
    </recommendedName>
</protein>
<evidence type="ECO:0000259" key="6">
    <source>
        <dbReference type="PROSITE" id="PS50405"/>
    </source>
</evidence>
<evidence type="ECO:0000313" key="7">
    <source>
        <dbReference type="EMBL" id="CAD5213735.1"/>
    </source>
</evidence>
<comment type="catalytic activity">
    <reaction evidence="4">
        <text>RX + glutathione = an S-substituted glutathione + a halide anion + H(+)</text>
        <dbReference type="Rhea" id="RHEA:16437"/>
        <dbReference type="ChEBI" id="CHEBI:15378"/>
        <dbReference type="ChEBI" id="CHEBI:16042"/>
        <dbReference type="ChEBI" id="CHEBI:17792"/>
        <dbReference type="ChEBI" id="CHEBI:57925"/>
        <dbReference type="ChEBI" id="CHEBI:90779"/>
        <dbReference type="EC" id="2.5.1.18"/>
    </reaction>
</comment>
<dbReference type="OrthoDB" id="5812304at2759"/>
<dbReference type="EMBL" id="CAJFDH010000003">
    <property type="protein sequence ID" value="CAD5213735.1"/>
    <property type="molecule type" value="Genomic_DNA"/>
</dbReference>
<dbReference type="PROSITE" id="PS50404">
    <property type="entry name" value="GST_NTER"/>
    <property type="match status" value="1"/>
</dbReference>
<name>A0A811KD63_9BILA</name>
<reference evidence="7" key="1">
    <citation type="submission" date="2020-09" db="EMBL/GenBank/DDBJ databases">
        <authorList>
            <person name="Kikuchi T."/>
        </authorList>
    </citation>
    <scope>NUCLEOTIDE SEQUENCE</scope>
    <source>
        <strain evidence="7">SH1</strain>
    </source>
</reference>
<dbReference type="Gene3D" id="1.20.1050.130">
    <property type="match status" value="1"/>
</dbReference>
<evidence type="ECO:0000256" key="2">
    <source>
        <dbReference type="ARBA" id="ARBA00022679"/>
    </source>
</evidence>
<feature type="domain" description="GST N-terminal" evidence="5">
    <location>
        <begin position="2"/>
        <end position="83"/>
    </location>
</feature>
<dbReference type="InterPro" id="IPR010987">
    <property type="entry name" value="Glutathione-S-Trfase_C-like"/>
</dbReference>
<dbReference type="Proteomes" id="UP000783686">
    <property type="component" value="Unassembled WGS sequence"/>
</dbReference>
<evidence type="ECO:0000259" key="5">
    <source>
        <dbReference type="PROSITE" id="PS50404"/>
    </source>
</evidence>
<gene>
    <name evidence="7" type="ORF">BOKJ2_LOCUS5241</name>
</gene>
<dbReference type="SUPFAM" id="SSF52833">
    <property type="entry name" value="Thioredoxin-like"/>
    <property type="match status" value="1"/>
</dbReference>
<keyword evidence="2" id="KW-0808">Transferase</keyword>
<organism evidence="7 8">
    <name type="scientific">Bursaphelenchus okinawaensis</name>
    <dbReference type="NCBI Taxonomy" id="465554"/>
    <lineage>
        <taxon>Eukaryota</taxon>
        <taxon>Metazoa</taxon>
        <taxon>Ecdysozoa</taxon>
        <taxon>Nematoda</taxon>
        <taxon>Chromadorea</taxon>
        <taxon>Rhabditida</taxon>
        <taxon>Tylenchina</taxon>
        <taxon>Tylenchomorpha</taxon>
        <taxon>Aphelenchoidea</taxon>
        <taxon>Aphelenchoididae</taxon>
        <taxon>Bursaphelenchus</taxon>
    </lineage>
</organism>
<dbReference type="EMBL" id="CAJFCW020000003">
    <property type="protein sequence ID" value="CAG9101466.1"/>
    <property type="molecule type" value="Genomic_DNA"/>
</dbReference>
<evidence type="ECO:0000256" key="3">
    <source>
        <dbReference type="ARBA" id="ARBA00038317"/>
    </source>
</evidence>
<dbReference type="InterPro" id="IPR050213">
    <property type="entry name" value="GST_superfamily"/>
</dbReference>
<proteinExistence type="inferred from homology"/>
<dbReference type="Pfam" id="PF02798">
    <property type="entry name" value="GST_N"/>
    <property type="match status" value="1"/>
</dbReference>
<dbReference type="InterPro" id="IPR040079">
    <property type="entry name" value="Glutathione_S-Trfase"/>
</dbReference>
<dbReference type="SFLD" id="SFLDS00019">
    <property type="entry name" value="Glutathione_Transferase_(cytos"/>
    <property type="match status" value="1"/>
</dbReference>
<comment type="caution">
    <text evidence="7">The sequence shown here is derived from an EMBL/GenBank/DDBJ whole genome shotgun (WGS) entry which is preliminary data.</text>
</comment>
<dbReference type="Proteomes" id="UP000614601">
    <property type="component" value="Unassembled WGS sequence"/>
</dbReference>
<dbReference type="EC" id="2.5.1.18" evidence="1"/>
<feature type="domain" description="GST C-terminal" evidence="6">
    <location>
        <begin position="86"/>
        <end position="210"/>
    </location>
</feature>
<dbReference type="InterPro" id="IPR036249">
    <property type="entry name" value="Thioredoxin-like_sf"/>
</dbReference>
<accession>A0A811KD63</accession>
<dbReference type="PANTHER" id="PTHR11571:SF224">
    <property type="entry name" value="HEMATOPOIETIC PROSTAGLANDIN D SYNTHASE"/>
    <property type="match status" value="1"/>
</dbReference>
<dbReference type="InterPro" id="IPR004045">
    <property type="entry name" value="Glutathione_S-Trfase_N"/>
</dbReference>
<comment type="similarity">
    <text evidence="3">Belongs to the GST superfamily. Sigma family.</text>
</comment>
<dbReference type="GO" id="GO:0004364">
    <property type="term" value="F:glutathione transferase activity"/>
    <property type="evidence" value="ECO:0007669"/>
    <property type="project" value="UniProtKB-EC"/>
</dbReference>
<dbReference type="AlphaFoldDB" id="A0A811KD63"/>
<evidence type="ECO:0000256" key="1">
    <source>
        <dbReference type="ARBA" id="ARBA00012452"/>
    </source>
</evidence>
<evidence type="ECO:0000313" key="8">
    <source>
        <dbReference type="Proteomes" id="UP000614601"/>
    </source>
</evidence>
<dbReference type="CDD" id="cd03039">
    <property type="entry name" value="GST_N_Sigma_like"/>
    <property type="match status" value="1"/>
</dbReference>
<dbReference type="PROSITE" id="PS50405">
    <property type="entry name" value="GST_CTER"/>
    <property type="match status" value="1"/>
</dbReference>
<evidence type="ECO:0000256" key="4">
    <source>
        <dbReference type="ARBA" id="ARBA00047960"/>
    </source>
</evidence>
<dbReference type="InterPro" id="IPR036282">
    <property type="entry name" value="Glutathione-S-Trfase_C_sf"/>
</dbReference>
<dbReference type="GO" id="GO:0006749">
    <property type="term" value="P:glutathione metabolic process"/>
    <property type="evidence" value="ECO:0007669"/>
    <property type="project" value="TreeGrafter"/>
</dbReference>
<keyword evidence="8" id="KW-1185">Reference proteome</keyword>
<dbReference type="InterPro" id="IPR004046">
    <property type="entry name" value="GST_C"/>
</dbReference>
<sequence length="210" mass="24304">MPSLELVYFSLRARGETARLMFHYTGTPFKDTQIDYYKEWPAMKHDKAKFPNAQLPVLLIVGVVLAESHVINRYLARQLGLDGGPDPVQIALLDYAYEACRQYVDSVQPYYIVATGFGEENTAEFYLSTNFIPNCKTQLPRIISLLKPHGFFSEKGVTYVDFYISNYIHTYLKIAEEEVKKYPEIVAHRDRVFALPQIQEYLKQRNDTIC</sequence>
<dbReference type="PANTHER" id="PTHR11571">
    <property type="entry name" value="GLUTATHIONE S-TRANSFERASE"/>
    <property type="match status" value="1"/>
</dbReference>